<dbReference type="Proteomes" id="UP000281553">
    <property type="component" value="Unassembled WGS sequence"/>
</dbReference>
<accession>A0A3P7RG44</accession>
<gene>
    <name evidence="2" type="ORF">DILT_LOCUS18746</name>
</gene>
<dbReference type="AlphaFoldDB" id="A0A3P7RG44"/>
<feature type="region of interest" description="Disordered" evidence="1">
    <location>
        <begin position="1"/>
        <end position="22"/>
    </location>
</feature>
<protein>
    <submittedName>
        <fullName evidence="2">Uncharacterized protein</fullName>
    </submittedName>
</protein>
<dbReference type="EMBL" id="UYRU01103736">
    <property type="protein sequence ID" value="VDN42136.1"/>
    <property type="molecule type" value="Genomic_DNA"/>
</dbReference>
<evidence type="ECO:0000313" key="3">
    <source>
        <dbReference type="Proteomes" id="UP000281553"/>
    </source>
</evidence>
<evidence type="ECO:0000313" key="2">
    <source>
        <dbReference type="EMBL" id="VDN42136.1"/>
    </source>
</evidence>
<organism evidence="2 3">
    <name type="scientific">Dibothriocephalus latus</name>
    <name type="common">Fish tapeworm</name>
    <name type="synonym">Diphyllobothrium latum</name>
    <dbReference type="NCBI Taxonomy" id="60516"/>
    <lineage>
        <taxon>Eukaryota</taxon>
        <taxon>Metazoa</taxon>
        <taxon>Spiralia</taxon>
        <taxon>Lophotrochozoa</taxon>
        <taxon>Platyhelminthes</taxon>
        <taxon>Cestoda</taxon>
        <taxon>Eucestoda</taxon>
        <taxon>Diphyllobothriidea</taxon>
        <taxon>Diphyllobothriidae</taxon>
        <taxon>Dibothriocephalus</taxon>
    </lineage>
</organism>
<proteinExistence type="predicted"/>
<sequence>MRRRKIIILSSSNHMTPPPPPRRMSLRIATKVVGPQFKWATPLNPHPATPCRITNPPKFLLLPEFPLPS</sequence>
<name>A0A3P7RG44_DIBLA</name>
<keyword evidence="3" id="KW-1185">Reference proteome</keyword>
<reference evidence="2 3" key="1">
    <citation type="submission" date="2018-11" db="EMBL/GenBank/DDBJ databases">
        <authorList>
            <consortium name="Pathogen Informatics"/>
        </authorList>
    </citation>
    <scope>NUCLEOTIDE SEQUENCE [LARGE SCALE GENOMIC DNA]</scope>
</reference>
<evidence type="ECO:0000256" key="1">
    <source>
        <dbReference type="SAM" id="MobiDB-lite"/>
    </source>
</evidence>